<dbReference type="Pfam" id="PF04419">
    <property type="entry name" value="SERF-like_N"/>
    <property type="match status" value="1"/>
</dbReference>
<protein>
    <recommendedName>
        <fullName evidence="2">Small EDRK-rich factor-like N-terminal domain-containing protein</fullName>
    </recommendedName>
</protein>
<evidence type="ECO:0000256" key="1">
    <source>
        <dbReference type="SAM" id="MobiDB-lite"/>
    </source>
</evidence>
<dbReference type="EMBL" id="JAKROA010000002">
    <property type="protein sequence ID" value="KAL5110883.1"/>
    <property type="molecule type" value="Genomic_DNA"/>
</dbReference>
<proteinExistence type="predicted"/>
<evidence type="ECO:0000313" key="3">
    <source>
        <dbReference type="EMBL" id="KAL5110883.1"/>
    </source>
</evidence>
<organism evidence="3 4">
    <name type="scientific">Taenia crassiceps</name>
    <dbReference type="NCBI Taxonomy" id="6207"/>
    <lineage>
        <taxon>Eukaryota</taxon>
        <taxon>Metazoa</taxon>
        <taxon>Spiralia</taxon>
        <taxon>Lophotrochozoa</taxon>
        <taxon>Platyhelminthes</taxon>
        <taxon>Cestoda</taxon>
        <taxon>Eucestoda</taxon>
        <taxon>Cyclophyllidea</taxon>
        <taxon>Taeniidae</taxon>
        <taxon>Taenia</taxon>
    </lineage>
</organism>
<dbReference type="Proteomes" id="UP001651158">
    <property type="component" value="Unassembled WGS sequence"/>
</dbReference>
<feature type="region of interest" description="Disordered" evidence="1">
    <location>
        <begin position="1"/>
        <end position="51"/>
    </location>
</feature>
<accession>A0ABR4QM47</accession>
<comment type="caution">
    <text evidence="3">The sequence shown here is derived from an EMBL/GenBank/DDBJ whole genome shotgun (WGS) entry which is preliminary data.</text>
</comment>
<name>A0ABR4QM47_9CEST</name>
<gene>
    <name evidence="3" type="ORF">TcWFU_009096</name>
</gene>
<reference evidence="3 4" key="1">
    <citation type="journal article" date="2022" name="Front. Cell. Infect. Microbiol.">
        <title>The Genomes of Two Strains of Taenia crassiceps the Animal Model for the Study of Human Cysticercosis.</title>
        <authorList>
            <person name="Bobes R.J."/>
            <person name="Estrada K."/>
            <person name="Rios-Valencia D.G."/>
            <person name="Calderon-Gallegos A."/>
            <person name="de la Torre P."/>
            <person name="Carrero J.C."/>
            <person name="Sanchez-Flores A."/>
            <person name="Laclette J.P."/>
        </authorList>
    </citation>
    <scope>NUCLEOTIDE SEQUENCE [LARGE SCALE GENOMIC DNA]</scope>
    <source>
        <strain evidence="3">WFUcys</strain>
    </source>
</reference>
<feature type="domain" description="Small EDRK-rich factor-like N-terminal" evidence="2">
    <location>
        <begin position="1"/>
        <end position="30"/>
    </location>
</feature>
<evidence type="ECO:0000313" key="4">
    <source>
        <dbReference type="Proteomes" id="UP001651158"/>
    </source>
</evidence>
<evidence type="ECO:0000259" key="2">
    <source>
        <dbReference type="Pfam" id="PF04419"/>
    </source>
</evidence>
<keyword evidence="4" id="KW-1185">Reference proteome</keyword>
<dbReference type="InterPro" id="IPR007513">
    <property type="entry name" value="SERF-like_N"/>
</dbReference>
<sequence>MTRGNQRELARQKNQQKQKENQKKSGSKDKAGNKGLTLEERRQSQTSEKEYLSPHTSYFVDIQKSLTNIDCLFYVLKSCLGYVFIQVFFRSISFPDACCLTWLISLRLSSLCLTDSSYNFSTLFSCLGRFSSFLGIRTT</sequence>